<sequence>MATGNLRLCFIAEWLDPMSTVLWRYQFFFYPNTNEVEMIDIKNRRTFLKKTRCEDIKPSQVFIGGTVTVYSRQLKLIEYGDDFTRAQIERKAESTLAMVKPDAFKHLGKILNAISDAGLRVNNLRVCHLSKEQAEAFYAVHRGKPFYEKLTGFMSSGRIAAMELVGEDAVTRWRTMIGPTDSNRARAEAPNTIRAHFGTDGSYNAVHGSDAPESAAEETRFFFADAALGRCELLDGRTTLCIIKPHTAAGGLAGLVLDVIADTFDVAALRQVSLSKPAAEEFLEVYKGVLPIGEFNAAVDELVSGPCIAVEVAPRGSGSAVEPFRELCGPADPELARVLRPKSLRAQFGLTKTRNAVHCTDLERDARIELEYFFSLLLE</sequence>
<dbReference type="GO" id="GO:0006183">
    <property type="term" value="P:GTP biosynthetic process"/>
    <property type="evidence" value="ECO:0007669"/>
    <property type="project" value="InterPro"/>
</dbReference>
<dbReference type="GO" id="GO:0005524">
    <property type="term" value="F:ATP binding"/>
    <property type="evidence" value="ECO:0007669"/>
    <property type="project" value="UniProtKB-KW"/>
</dbReference>
<dbReference type="SUPFAM" id="SSF54919">
    <property type="entry name" value="Nucleoside diphosphate kinase, NDK"/>
    <property type="match status" value="2"/>
</dbReference>
<dbReference type="Pfam" id="PF00334">
    <property type="entry name" value="NDK"/>
    <property type="match status" value="2"/>
</dbReference>
<comment type="caution">
    <text evidence="9">Lacks conserved residue(s) required for the propagation of feature annotation.</text>
</comment>
<evidence type="ECO:0000256" key="6">
    <source>
        <dbReference type="ARBA" id="ARBA00022801"/>
    </source>
</evidence>
<evidence type="ECO:0000256" key="4">
    <source>
        <dbReference type="ARBA" id="ARBA00004245"/>
    </source>
</evidence>
<dbReference type="PANTHER" id="PTHR43109:SF2">
    <property type="entry name" value="NUCLEOSIDE DIPHOSPHATE KINASE 7"/>
    <property type="match status" value="1"/>
</dbReference>
<dbReference type="GO" id="GO:0005879">
    <property type="term" value="C:axonemal microtubule"/>
    <property type="evidence" value="ECO:0007669"/>
    <property type="project" value="TreeGrafter"/>
</dbReference>
<evidence type="ECO:0000256" key="8">
    <source>
        <dbReference type="ARBA" id="ARBA00023273"/>
    </source>
</evidence>
<dbReference type="InterPro" id="IPR036850">
    <property type="entry name" value="NDK-like_dom_sf"/>
</dbReference>
<reference evidence="13" key="1">
    <citation type="submission" date="2021-01" db="EMBL/GenBank/DDBJ databases">
        <authorList>
            <person name="Corre E."/>
            <person name="Pelletier E."/>
            <person name="Niang G."/>
            <person name="Scheremetjew M."/>
            <person name="Finn R."/>
            <person name="Kale V."/>
            <person name="Holt S."/>
            <person name="Cochrane G."/>
            <person name="Meng A."/>
            <person name="Brown T."/>
            <person name="Cohen L."/>
        </authorList>
    </citation>
    <scope>NUCLEOTIDE SEQUENCE</scope>
    <source>
        <strain evidence="13">CCMP219</strain>
    </source>
</reference>
<dbReference type="CDD" id="cd04412">
    <property type="entry name" value="NDPk7B"/>
    <property type="match status" value="1"/>
</dbReference>
<comment type="catalytic activity">
    <reaction evidence="1 11">
        <text>a 2'-deoxyribonucleoside 5'-diphosphate + ATP = a 2'-deoxyribonucleoside 5'-triphosphate + ADP</text>
        <dbReference type="Rhea" id="RHEA:44640"/>
        <dbReference type="ChEBI" id="CHEBI:30616"/>
        <dbReference type="ChEBI" id="CHEBI:61560"/>
        <dbReference type="ChEBI" id="CHEBI:73316"/>
        <dbReference type="ChEBI" id="CHEBI:456216"/>
        <dbReference type="EC" id="2.7.4.6"/>
    </reaction>
</comment>
<dbReference type="GO" id="GO:0004550">
    <property type="term" value="F:nucleoside diphosphate kinase activity"/>
    <property type="evidence" value="ECO:0007669"/>
    <property type="project" value="UniProtKB-EC"/>
</dbReference>
<feature type="binding site" evidence="9">
    <location>
        <position position="204"/>
    </location>
    <ligand>
        <name>ATP</name>
        <dbReference type="ChEBI" id="CHEBI:30616"/>
    </ligand>
</feature>
<dbReference type="InterPro" id="IPR006602">
    <property type="entry name" value="DM10_dom"/>
</dbReference>
<comment type="subcellular location">
    <subcellularLocation>
        <location evidence="3">Cell projection</location>
        <location evidence="3">Cilium</location>
    </subcellularLocation>
    <subcellularLocation>
        <location evidence="4">Cytoplasm</location>
        <location evidence="4">Cytoskeleton</location>
    </subcellularLocation>
</comment>
<evidence type="ECO:0000259" key="12">
    <source>
        <dbReference type="PROSITE" id="PS51336"/>
    </source>
</evidence>
<gene>
    <name evidence="13" type="ORF">CEUR00632_LOCUS3429</name>
</gene>
<keyword evidence="6" id="KW-0378">Hydrolase</keyword>
<evidence type="ECO:0000256" key="10">
    <source>
        <dbReference type="RuleBase" id="RU004011"/>
    </source>
</evidence>
<dbReference type="EC" id="2.7.4.6" evidence="11"/>
<feature type="active site" description="Pros-phosphohistidine intermediate" evidence="9">
    <location>
        <position position="358"/>
    </location>
</feature>
<accession>A0A7R9V3L1</accession>
<protein>
    <recommendedName>
        <fullName evidence="11">Nucleoside diphosphate kinase</fullName>
        <ecNumber evidence="11">2.7.4.6</ecNumber>
    </recommendedName>
</protein>
<evidence type="ECO:0000256" key="1">
    <source>
        <dbReference type="ARBA" id="ARBA00000082"/>
    </source>
</evidence>
<feature type="active site" description="Pros-phosphohistidine intermediate" evidence="9">
    <location>
        <position position="207"/>
    </location>
</feature>
<evidence type="ECO:0000256" key="5">
    <source>
        <dbReference type="ARBA" id="ARBA00022490"/>
    </source>
</evidence>
<evidence type="ECO:0000313" key="13">
    <source>
        <dbReference type="EMBL" id="CAD8283394.1"/>
    </source>
</evidence>
<dbReference type="InterPro" id="IPR037993">
    <property type="entry name" value="NDPk7B"/>
</dbReference>
<organism evidence="13">
    <name type="scientific">Chlamydomonas euryale</name>
    <dbReference type="NCBI Taxonomy" id="1486919"/>
    <lineage>
        <taxon>Eukaryota</taxon>
        <taxon>Viridiplantae</taxon>
        <taxon>Chlorophyta</taxon>
        <taxon>core chlorophytes</taxon>
        <taxon>Chlorophyceae</taxon>
        <taxon>CS clade</taxon>
        <taxon>Chlamydomonadales</taxon>
        <taxon>Chlamydomonadaceae</taxon>
        <taxon>Chlamydomonas</taxon>
    </lineage>
</organism>
<feature type="domain" description="DM10" evidence="12">
    <location>
        <begin position="4"/>
        <end position="92"/>
    </location>
</feature>
<dbReference type="InterPro" id="IPR034907">
    <property type="entry name" value="NDK-like_dom"/>
</dbReference>
<evidence type="ECO:0000256" key="11">
    <source>
        <dbReference type="RuleBase" id="RU004013"/>
    </source>
</evidence>
<proteinExistence type="inferred from homology"/>
<feature type="binding site" evidence="9">
    <location>
        <position position="146"/>
    </location>
    <ligand>
        <name>ATP</name>
        <dbReference type="ChEBI" id="CHEBI:30616"/>
    </ligand>
</feature>
<dbReference type="PROSITE" id="PS51336">
    <property type="entry name" value="DM10"/>
    <property type="match status" value="1"/>
</dbReference>
<evidence type="ECO:0000256" key="2">
    <source>
        <dbReference type="ARBA" id="ARBA00000937"/>
    </source>
</evidence>
<dbReference type="PROSITE" id="PS00469">
    <property type="entry name" value="NDPK"/>
    <property type="match status" value="1"/>
</dbReference>
<dbReference type="PROSITE" id="PS51374">
    <property type="entry name" value="NDPK_LIKE"/>
    <property type="match status" value="2"/>
</dbReference>
<dbReference type="GO" id="GO:0006241">
    <property type="term" value="P:CTP biosynthetic process"/>
    <property type="evidence" value="ECO:0007669"/>
    <property type="project" value="InterPro"/>
</dbReference>
<evidence type="ECO:0000256" key="7">
    <source>
        <dbReference type="ARBA" id="ARBA00023212"/>
    </source>
</evidence>
<dbReference type="PANTHER" id="PTHR43109">
    <property type="entry name" value="NUCLEOSIDE DIPHOSPHATE KINASE 7"/>
    <property type="match status" value="1"/>
</dbReference>
<keyword evidence="11" id="KW-0067">ATP-binding</keyword>
<keyword evidence="7" id="KW-0206">Cytoskeleton</keyword>
<dbReference type="EMBL" id="HBEC01007571">
    <property type="protein sequence ID" value="CAD8283394.1"/>
    <property type="molecule type" value="Transcribed_RNA"/>
</dbReference>
<dbReference type="Gene3D" id="3.30.70.141">
    <property type="entry name" value="Nucleoside diphosphate kinase-like domain"/>
    <property type="match status" value="2"/>
</dbReference>
<keyword evidence="8" id="KW-0966">Cell projection</keyword>
<feature type="binding site" evidence="9">
    <location>
        <position position="174"/>
    </location>
    <ligand>
        <name>ATP</name>
        <dbReference type="ChEBI" id="CHEBI:30616"/>
    </ligand>
</feature>
<keyword evidence="5" id="KW-0963">Cytoplasm</keyword>
<feature type="binding site" evidence="9">
    <location>
        <position position="194"/>
    </location>
    <ligand>
        <name>ATP</name>
        <dbReference type="ChEBI" id="CHEBI:30616"/>
    </ligand>
</feature>
<keyword evidence="11" id="KW-0418">Kinase</keyword>
<dbReference type="InterPro" id="IPR023005">
    <property type="entry name" value="Nucleoside_diP_kinase_AS"/>
</dbReference>
<dbReference type="GO" id="GO:0006228">
    <property type="term" value="P:UTP biosynthetic process"/>
    <property type="evidence" value="ECO:0007669"/>
    <property type="project" value="InterPro"/>
</dbReference>
<dbReference type="InterPro" id="IPR001564">
    <property type="entry name" value="Nucleoside_diP_kinase"/>
</dbReference>
<comment type="catalytic activity">
    <reaction evidence="2">
        <text>a ribonucleoside 5'-diphosphate + ATP = a ribonucleoside 5'-triphosphate + ADP</text>
        <dbReference type="Rhea" id="RHEA:18113"/>
        <dbReference type="ChEBI" id="CHEBI:30616"/>
        <dbReference type="ChEBI" id="CHEBI:57930"/>
        <dbReference type="ChEBI" id="CHEBI:61557"/>
        <dbReference type="ChEBI" id="CHEBI:456216"/>
        <dbReference type="EC" id="2.7.4.6"/>
    </reaction>
</comment>
<evidence type="ECO:0000256" key="9">
    <source>
        <dbReference type="PROSITE-ProRule" id="PRU00706"/>
    </source>
</evidence>
<name>A0A7R9V3L1_9CHLO</name>
<feature type="binding site" evidence="9">
    <location>
        <position position="180"/>
    </location>
    <ligand>
        <name>ATP</name>
        <dbReference type="ChEBI" id="CHEBI:30616"/>
    </ligand>
</feature>
<dbReference type="SMART" id="SM00676">
    <property type="entry name" value="DM10"/>
    <property type="match status" value="1"/>
</dbReference>
<keyword evidence="11" id="KW-0547">Nucleotide-binding</keyword>
<comment type="similarity">
    <text evidence="9 10">Belongs to the NDK family.</text>
</comment>
<dbReference type="FunFam" id="3.30.70.141:FF:000010">
    <property type="entry name" value="Nucleoside diphosphate kinase 7"/>
    <property type="match status" value="1"/>
</dbReference>
<dbReference type="AlphaFoldDB" id="A0A7R9V3L1"/>
<dbReference type="PRINTS" id="PR01243">
    <property type="entry name" value="NUCDPKINASE"/>
</dbReference>
<dbReference type="SMART" id="SM00562">
    <property type="entry name" value="NDK"/>
    <property type="match status" value="2"/>
</dbReference>
<keyword evidence="11" id="KW-0808">Transferase</keyword>
<dbReference type="GO" id="GO:0016787">
    <property type="term" value="F:hydrolase activity"/>
    <property type="evidence" value="ECO:0007669"/>
    <property type="project" value="UniProtKB-KW"/>
</dbReference>
<evidence type="ECO:0000256" key="3">
    <source>
        <dbReference type="ARBA" id="ARBA00004138"/>
    </source>
</evidence>
<feature type="binding site" evidence="9">
    <location>
        <position position="100"/>
    </location>
    <ligand>
        <name>ATP</name>
        <dbReference type="ChEBI" id="CHEBI:30616"/>
    </ligand>
</feature>